<evidence type="ECO:0000313" key="3">
    <source>
        <dbReference type="EMBL" id="KAK9931987.1"/>
    </source>
</evidence>
<feature type="domain" description="DUF4218" evidence="2">
    <location>
        <begin position="31"/>
        <end position="143"/>
    </location>
</feature>
<evidence type="ECO:0000259" key="2">
    <source>
        <dbReference type="Pfam" id="PF13960"/>
    </source>
</evidence>
<keyword evidence="4" id="KW-1185">Reference proteome</keyword>
<gene>
    <name evidence="3" type="ORF">M0R45_019239</name>
</gene>
<accession>A0AAW1X5E0</accession>
<dbReference type="Pfam" id="PF13952">
    <property type="entry name" value="DUF4216"/>
    <property type="match status" value="1"/>
</dbReference>
<evidence type="ECO:0000313" key="4">
    <source>
        <dbReference type="Proteomes" id="UP001457282"/>
    </source>
</evidence>
<proteinExistence type="predicted"/>
<dbReference type="PANTHER" id="PTHR48258">
    <property type="entry name" value="DUF4218 DOMAIN-CONTAINING PROTEIN-RELATED"/>
    <property type="match status" value="1"/>
</dbReference>
<name>A0AAW1X5E0_RUBAR</name>
<evidence type="ECO:0008006" key="5">
    <source>
        <dbReference type="Google" id="ProtNLM"/>
    </source>
</evidence>
<sequence>MQQVLPIAARRALPKNVVEALIELSNFFRQLCSKVNKPSDLKDIQERIVLTLCHLEKIFPMSFFDIMEHLPIHLAEEALLAGPVQFRWMYPIERFLFTLKEYVRNRAHPEASIAKGYLMEECMTFCARYLDEVETKSNRPDRNYDGDNDFGRPLGKGIKIRLDGVTRAQAHSYVLMNTDAVTPFRNQHLQILAHQMPNRNSHYIQKLHNQTFHKWFKEYVQMERRTLNRVFSDEINTLADGPHEFGRRFKGYFINGFRFRTKKGENNKTTQNSGIMMDANTMNYASARDKNPQSGEERFYGVLTDVIQIRYTNDLKFILFKGDWINNRMGLKKVEFKFTLVNFNHLLYKNNIVGDEPFIFAQHARQVCYVQDPSDLGWHVVLHMTVRDLFDMYSKDSRRPTIVPQVELYERQHFDDTVYQNDEDVAWVREGVDGTEVDINEKENDVDMEECD</sequence>
<protein>
    <recommendedName>
        <fullName evidence="5">Transposase</fullName>
    </recommendedName>
</protein>
<comment type="caution">
    <text evidence="3">The sequence shown here is derived from an EMBL/GenBank/DDBJ whole genome shotgun (WGS) entry which is preliminary data.</text>
</comment>
<dbReference type="PANTHER" id="PTHR48258:SF15">
    <property type="entry name" value="OS02G0543900 PROTEIN"/>
    <property type="match status" value="1"/>
</dbReference>
<dbReference type="Pfam" id="PF13960">
    <property type="entry name" value="DUF4218"/>
    <property type="match status" value="1"/>
</dbReference>
<dbReference type="InterPro" id="IPR025312">
    <property type="entry name" value="DUF4216"/>
</dbReference>
<dbReference type="InterPro" id="IPR025452">
    <property type="entry name" value="DUF4218"/>
</dbReference>
<dbReference type="AlphaFoldDB" id="A0AAW1X5E0"/>
<dbReference type="EMBL" id="JBEDUW010000004">
    <property type="protein sequence ID" value="KAK9931987.1"/>
    <property type="molecule type" value="Genomic_DNA"/>
</dbReference>
<feature type="domain" description="DUF4216" evidence="1">
    <location>
        <begin position="307"/>
        <end position="381"/>
    </location>
</feature>
<dbReference type="Proteomes" id="UP001457282">
    <property type="component" value="Unassembled WGS sequence"/>
</dbReference>
<reference evidence="3 4" key="1">
    <citation type="journal article" date="2023" name="G3 (Bethesda)">
        <title>A chromosome-length genome assembly and annotation of blackberry (Rubus argutus, cv. 'Hillquist').</title>
        <authorList>
            <person name="Bruna T."/>
            <person name="Aryal R."/>
            <person name="Dudchenko O."/>
            <person name="Sargent D.J."/>
            <person name="Mead D."/>
            <person name="Buti M."/>
            <person name="Cavallini A."/>
            <person name="Hytonen T."/>
            <person name="Andres J."/>
            <person name="Pham M."/>
            <person name="Weisz D."/>
            <person name="Mascagni F."/>
            <person name="Usai G."/>
            <person name="Natali L."/>
            <person name="Bassil N."/>
            <person name="Fernandez G.E."/>
            <person name="Lomsadze A."/>
            <person name="Armour M."/>
            <person name="Olukolu B."/>
            <person name="Poorten T."/>
            <person name="Britton C."/>
            <person name="Davik J."/>
            <person name="Ashrafi H."/>
            <person name="Aiden E.L."/>
            <person name="Borodovsky M."/>
            <person name="Worthington M."/>
        </authorList>
    </citation>
    <scope>NUCLEOTIDE SEQUENCE [LARGE SCALE GENOMIC DNA]</scope>
    <source>
        <strain evidence="3">PI 553951</strain>
    </source>
</reference>
<organism evidence="3 4">
    <name type="scientific">Rubus argutus</name>
    <name type="common">Southern blackberry</name>
    <dbReference type="NCBI Taxonomy" id="59490"/>
    <lineage>
        <taxon>Eukaryota</taxon>
        <taxon>Viridiplantae</taxon>
        <taxon>Streptophyta</taxon>
        <taxon>Embryophyta</taxon>
        <taxon>Tracheophyta</taxon>
        <taxon>Spermatophyta</taxon>
        <taxon>Magnoliopsida</taxon>
        <taxon>eudicotyledons</taxon>
        <taxon>Gunneridae</taxon>
        <taxon>Pentapetalae</taxon>
        <taxon>rosids</taxon>
        <taxon>fabids</taxon>
        <taxon>Rosales</taxon>
        <taxon>Rosaceae</taxon>
        <taxon>Rosoideae</taxon>
        <taxon>Rosoideae incertae sedis</taxon>
        <taxon>Rubus</taxon>
    </lineage>
</organism>
<evidence type="ECO:0000259" key="1">
    <source>
        <dbReference type="Pfam" id="PF13952"/>
    </source>
</evidence>